<reference evidence="1" key="1">
    <citation type="journal article" date="2017" name="Nature">
        <title>The sunflower genome provides insights into oil metabolism, flowering and Asterid evolution.</title>
        <authorList>
            <person name="Badouin H."/>
            <person name="Gouzy J."/>
            <person name="Grassa C.J."/>
            <person name="Murat F."/>
            <person name="Staton S.E."/>
            <person name="Cottret L."/>
            <person name="Lelandais-Briere C."/>
            <person name="Owens G.L."/>
            <person name="Carrere S."/>
            <person name="Mayjonade B."/>
            <person name="Legrand L."/>
            <person name="Gill N."/>
            <person name="Kane N.C."/>
            <person name="Bowers J.E."/>
            <person name="Hubner S."/>
            <person name="Bellec A."/>
            <person name="Berard A."/>
            <person name="Berges H."/>
            <person name="Blanchet N."/>
            <person name="Boniface M.C."/>
            <person name="Brunel D."/>
            <person name="Catrice O."/>
            <person name="Chaidir N."/>
            <person name="Claudel C."/>
            <person name="Donnadieu C."/>
            <person name="Faraut T."/>
            <person name="Fievet G."/>
            <person name="Helmstetter N."/>
            <person name="King M."/>
            <person name="Knapp S.J."/>
            <person name="Lai Z."/>
            <person name="Le Paslier M.C."/>
            <person name="Lippi Y."/>
            <person name="Lorenzon L."/>
            <person name="Mandel J.R."/>
            <person name="Marage G."/>
            <person name="Marchand G."/>
            <person name="Marquand E."/>
            <person name="Bret-Mestries E."/>
            <person name="Morien E."/>
            <person name="Nambeesan S."/>
            <person name="Nguyen T."/>
            <person name="Pegot-Espagnet P."/>
            <person name="Pouilly N."/>
            <person name="Raftis F."/>
            <person name="Sallet E."/>
            <person name="Schiex T."/>
            <person name="Thomas J."/>
            <person name="Vandecasteele C."/>
            <person name="Vares D."/>
            <person name="Vear F."/>
            <person name="Vautrin S."/>
            <person name="Crespi M."/>
            <person name="Mangin B."/>
            <person name="Burke J.M."/>
            <person name="Salse J."/>
            <person name="Munos S."/>
            <person name="Vincourt P."/>
            <person name="Rieseberg L.H."/>
            <person name="Langlade N.B."/>
        </authorList>
    </citation>
    <scope>NUCLEOTIDE SEQUENCE</scope>
    <source>
        <tissue evidence="1">Leaves</tissue>
    </source>
</reference>
<dbReference type="AlphaFoldDB" id="A0A9K3JPN8"/>
<dbReference type="PANTHER" id="PTHR33018">
    <property type="entry name" value="OS10G0338966 PROTEIN-RELATED"/>
    <property type="match status" value="1"/>
</dbReference>
<reference evidence="1" key="2">
    <citation type="submission" date="2020-06" db="EMBL/GenBank/DDBJ databases">
        <title>Helianthus annuus Genome sequencing and assembly Release 2.</title>
        <authorList>
            <person name="Gouzy J."/>
            <person name="Langlade N."/>
            <person name="Munos S."/>
        </authorList>
    </citation>
    <scope>NUCLEOTIDE SEQUENCE</scope>
    <source>
        <tissue evidence="1">Leaves</tissue>
    </source>
</reference>
<accession>A0A9K3JPN8</accession>
<keyword evidence="2" id="KW-1185">Reference proteome</keyword>
<dbReference type="Gramene" id="mRNA:HanXRQr2_Chr02g0071381">
    <property type="protein sequence ID" value="mRNA:HanXRQr2_Chr02g0071381"/>
    <property type="gene ID" value="HanXRQr2_Chr02g0071381"/>
</dbReference>
<evidence type="ECO:0000313" key="1">
    <source>
        <dbReference type="EMBL" id="KAF5818897.1"/>
    </source>
</evidence>
<name>A0A9K3JPN8_HELAN</name>
<dbReference type="Proteomes" id="UP000215914">
    <property type="component" value="Unassembled WGS sequence"/>
</dbReference>
<sequence length="183" mass="21402">MRNFRCTLANGYAQKDKSPFEMYAFMDRSHWVDFVLKVKSEAFEETSQKAKRSVAKNAKRPCVGRMGFVGLQKFEEDRWRQLLESYPHLHNLEGEDVKQYAISRARYYSVTKLYELPKHLFSNGELTRTLHDMYDKEIEKKKDDTYDKHGNDVVTEVIGKGHQHGGRLGATITLHSKKKKKEV</sequence>
<evidence type="ECO:0000313" key="2">
    <source>
        <dbReference type="Proteomes" id="UP000215914"/>
    </source>
</evidence>
<protein>
    <submittedName>
        <fullName evidence="1">Uncharacterized protein</fullName>
    </submittedName>
</protein>
<proteinExistence type="predicted"/>
<comment type="caution">
    <text evidence="1">The sequence shown here is derived from an EMBL/GenBank/DDBJ whole genome shotgun (WGS) entry which is preliminary data.</text>
</comment>
<organism evidence="1 2">
    <name type="scientific">Helianthus annuus</name>
    <name type="common">Common sunflower</name>
    <dbReference type="NCBI Taxonomy" id="4232"/>
    <lineage>
        <taxon>Eukaryota</taxon>
        <taxon>Viridiplantae</taxon>
        <taxon>Streptophyta</taxon>
        <taxon>Embryophyta</taxon>
        <taxon>Tracheophyta</taxon>
        <taxon>Spermatophyta</taxon>
        <taxon>Magnoliopsida</taxon>
        <taxon>eudicotyledons</taxon>
        <taxon>Gunneridae</taxon>
        <taxon>Pentapetalae</taxon>
        <taxon>asterids</taxon>
        <taxon>campanulids</taxon>
        <taxon>Asterales</taxon>
        <taxon>Asteraceae</taxon>
        <taxon>Asteroideae</taxon>
        <taxon>Heliantheae alliance</taxon>
        <taxon>Heliantheae</taxon>
        <taxon>Helianthus</taxon>
    </lineage>
</organism>
<dbReference type="PANTHER" id="PTHR33018:SF35">
    <property type="entry name" value="ULP1 PROTEASE FAMILY CATALYTIC DOMAIN, PAPAIN-LIKE CYSTEINE PEPTIDASE SUPERFAMILY"/>
    <property type="match status" value="1"/>
</dbReference>
<dbReference type="EMBL" id="MNCJ02000317">
    <property type="protein sequence ID" value="KAF5818897.1"/>
    <property type="molecule type" value="Genomic_DNA"/>
</dbReference>
<gene>
    <name evidence="1" type="ORF">HanXRQr2_Chr02g0071381</name>
</gene>